<protein>
    <submittedName>
        <fullName evidence="2">Phosphoribosyltransferase</fullName>
    </submittedName>
</protein>
<dbReference type="Proteomes" id="UP000530234">
    <property type="component" value="Unassembled WGS sequence"/>
</dbReference>
<evidence type="ECO:0000313" key="3">
    <source>
        <dbReference type="Proteomes" id="UP000530234"/>
    </source>
</evidence>
<dbReference type="Pfam" id="PF11202">
    <property type="entry name" value="StiP"/>
    <property type="match status" value="1"/>
</dbReference>
<sequence>APGRPLPQPLHGPAFSSYPAEDVAWLLQDLSGVPLEAPTEEREEAIQSGGAHYAESLPVEYQPSPEYQRLFHDALAASAHRVAQAVATVTDTLLAERSRTRPDGTTARPVLASLARAGTPVGVLMRRWARLAHGVELPHYTLSIVRGRGIDTTALRWLAAHHDPADVVFVDGWTGKGAITRELVEALDALPGRLRGAFSADLAVLADPGSCVSVFGTRDDFLIPSACLNSTVSGLVSRTVLRADLIGPDEFHGAKHYRELAGVDLSGTFVAAVAAHFPRVTPGPMD</sequence>
<keyword evidence="3" id="KW-1185">Reference proteome</keyword>
<keyword evidence="2" id="KW-0808">Transferase</keyword>
<proteinExistence type="predicted"/>
<keyword evidence="2" id="KW-0328">Glycosyltransferase</keyword>
<feature type="non-terminal residue" evidence="2">
    <location>
        <position position="1"/>
    </location>
</feature>
<name>A0A7W3T8K2_9ACTN</name>
<dbReference type="InterPro" id="IPR011215">
    <property type="entry name" value="StiP_N"/>
</dbReference>
<dbReference type="RefSeq" id="WP_267133374.1">
    <property type="nucleotide sequence ID" value="NZ_VKHS01001343.1"/>
</dbReference>
<dbReference type="GO" id="GO:0016757">
    <property type="term" value="F:glycosyltransferase activity"/>
    <property type="evidence" value="ECO:0007669"/>
    <property type="project" value="UniProtKB-KW"/>
</dbReference>
<dbReference type="EMBL" id="VKHS01001343">
    <property type="protein sequence ID" value="MBB0232967.1"/>
    <property type="molecule type" value="Genomic_DNA"/>
</dbReference>
<evidence type="ECO:0000313" key="2">
    <source>
        <dbReference type="EMBL" id="MBB0232967.1"/>
    </source>
</evidence>
<accession>A0A7W3T8K2</accession>
<comment type="caution">
    <text evidence="2">The sequence shown here is derived from an EMBL/GenBank/DDBJ whole genome shotgun (WGS) entry which is preliminary data.</text>
</comment>
<feature type="domain" description="Cysteine protease StiP N-terminal" evidence="1">
    <location>
        <begin position="16"/>
        <end position="273"/>
    </location>
</feature>
<evidence type="ECO:0000259" key="1">
    <source>
        <dbReference type="Pfam" id="PF11202"/>
    </source>
</evidence>
<reference evidence="3" key="1">
    <citation type="submission" date="2019-10" db="EMBL/GenBank/DDBJ databases">
        <title>Streptomyces sp. nov., a novel actinobacterium isolated from alkaline environment.</title>
        <authorList>
            <person name="Golinska P."/>
        </authorList>
    </citation>
    <scope>NUCLEOTIDE SEQUENCE [LARGE SCALE GENOMIC DNA]</scope>
    <source>
        <strain evidence="3">DSM 42108</strain>
    </source>
</reference>
<dbReference type="AlphaFoldDB" id="A0A7W3T8K2"/>
<gene>
    <name evidence="2" type="ORF">FOE67_26615</name>
</gene>
<organism evidence="2 3">
    <name type="scientific">Streptomyces calidiresistens</name>
    <dbReference type="NCBI Taxonomy" id="1485586"/>
    <lineage>
        <taxon>Bacteria</taxon>
        <taxon>Bacillati</taxon>
        <taxon>Actinomycetota</taxon>
        <taxon>Actinomycetes</taxon>
        <taxon>Kitasatosporales</taxon>
        <taxon>Streptomycetaceae</taxon>
        <taxon>Streptomyces</taxon>
    </lineage>
</organism>
<feature type="non-terminal residue" evidence="2">
    <location>
        <position position="286"/>
    </location>
</feature>